<evidence type="ECO:0000256" key="17">
    <source>
        <dbReference type="ARBA" id="ARBA00023264"/>
    </source>
</evidence>
<proteinExistence type="inferred from homology"/>
<dbReference type="RefSeq" id="WP_350332465.1">
    <property type="nucleotide sequence ID" value="NZ_CP054719.1"/>
</dbReference>
<keyword evidence="14" id="KW-0443">Lipid metabolism</keyword>
<evidence type="ECO:0000256" key="10">
    <source>
        <dbReference type="ARBA" id="ARBA00022679"/>
    </source>
</evidence>
<feature type="transmembrane region" description="Helical" evidence="19">
    <location>
        <begin position="90"/>
        <end position="107"/>
    </location>
</feature>
<evidence type="ECO:0000256" key="3">
    <source>
        <dbReference type="ARBA" id="ARBA00005119"/>
    </source>
</evidence>
<keyword evidence="11 18" id="KW-0812">Transmembrane</keyword>
<dbReference type="Pfam" id="PF01148">
    <property type="entry name" value="CTP_transf_1"/>
    <property type="match status" value="1"/>
</dbReference>
<evidence type="ECO:0000256" key="12">
    <source>
        <dbReference type="ARBA" id="ARBA00022695"/>
    </source>
</evidence>
<feature type="transmembrane region" description="Helical" evidence="19">
    <location>
        <begin position="159"/>
        <end position="185"/>
    </location>
</feature>
<evidence type="ECO:0000256" key="18">
    <source>
        <dbReference type="RuleBase" id="RU003938"/>
    </source>
</evidence>
<comment type="pathway">
    <text evidence="4">Lipid metabolism.</text>
</comment>
<evidence type="ECO:0000313" key="20">
    <source>
        <dbReference type="EMBL" id="QOL19722.1"/>
    </source>
</evidence>
<evidence type="ECO:0000256" key="5">
    <source>
        <dbReference type="ARBA" id="ARBA00010185"/>
    </source>
</evidence>
<keyword evidence="15 19" id="KW-0472">Membrane</keyword>
<accession>A0A7L9RT36</accession>
<keyword evidence="10 18" id="KW-0808">Transferase</keyword>
<keyword evidence="13 19" id="KW-1133">Transmembrane helix</keyword>
<evidence type="ECO:0000256" key="1">
    <source>
        <dbReference type="ARBA" id="ARBA00001698"/>
    </source>
</evidence>
<keyword evidence="8" id="KW-1003">Cell membrane</keyword>
<evidence type="ECO:0000256" key="6">
    <source>
        <dbReference type="ARBA" id="ARBA00012487"/>
    </source>
</evidence>
<evidence type="ECO:0000313" key="21">
    <source>
        <dbReference type="Proteomes" id="UP000594001"/>
    </source>
</evidence>
<comment type="similarity">
    <text evidence="5 18">Belongs to the CDS family.</text>
</comment>
<evidence type="ECO:0000256" key="11">
    <source>
        <dbReference type="ARBA" id="ARBA00022692"/>
    </source>
</evidence>
<reference evidence="20 21" key="1">
    <citation type="submission" date="2020-06" db="EMBL/GenBank/DDBJ databases">
        <title>The endosymbiont of the kinetoplastid Bodo saltans is a Paracaedibacter-like alpha-proteobacterium possessing a putative toxin-antitoxin system.</title>
        <authorList>
            <person name="Midha S."/>
            <person name="Rigden D.J."/>
            <person name="Siozios S."/>
            <person name="Hurst G.D.D."/>
            <person name="Jackson A.P."/>
        </authorList>
    </citation>
    <scope>NUCLEOTIDE SEQUENCE [LARGE SCALE GENOMIC DNA]</scope>
    <source>
        <strain evidence="20">Lake Konstanz</strain>
    </source>
</reference>
<evidence type="ECO:0000256" key="7">
    <source>
        <dbReference type="ARBA" id="ARBA00019373"/>
    </source>
</evidence>
<dbReference type="InterPro" id="IPR000374">
    <property type="entry name" value="PC_trans"/>
</dbReference>
<dbReference type="PANTHER" id="PTHR46382">
    <property type="entry name" value="PHOSPHATIDATE CYTIDYLYLTRANSFERASE"/>
    <property type="match status" value="1"/>
</dbReference>
<dbReference type="KEGG" id="pbal:CPBP_00488"/>
<feature type="transmembrane region" description="Helical" evidence="19">
    <location>
        <begin position="127"/>
        <end position="147"/>
    </location>
</feature>
<evidence type="ECO:0000256" key="9">
    <source>
        <dbReference type="ARBA" id="ARBA00022516"/>
    </source>
</evidence>
<name>A0A7L9RT36_9PROT</name>
<protein>
    <recommendedName>
        <fullName evidence="7 18">Phosphatidate cytidylyltransferase</fullName>
        <ecNumber evidence="6 18">2.7.7.41</ecNumber>
    </recommendedName>
</protein>
<dbReference type="GO" id="GO:0016024">
    <property type="term" value="P:CDP-diacylglycerol biosynthetic process"/>
    <property type="evidence" value="ECO:0007669"/>
    <property type="project" value="UniProtKB-UniPathway"/>
</dbReference>
<dbReference type="UniPathway" id="UPA00557">
    <property type="reaction ID" value="UER00614"/>
</dbReference>
<dbReference type="PROSITE" id="PS01315">
    <property type="entry name" value="CDS"/>
    <property type="match status" value="1"/>
</dbReference>
<feature type="transmembrane region" description="Helical" evidence="19">
    <location>
        <begin position="62"/>
        <end position="81"/>
    </location>
</feature>
<evidence type="ECO:0000256" key="16">
    <source>
        <dbReference type="ARBA" id="ARBA00023209"/>
    </source>
</evidence>
<keyword evidence="12 18" id="KW-0548">Nucleotidyltransferase</keyword>
<comment type="pathway">
    <text evidence="3 18">Phospholipid metabolism; CDP-diacylglycerol biosynthesis; CDP-diacylglycerol from sn-glycerol 3-phosphate: step 3/3.</text>
</comment>
<feature type="transmembrane region" description="Helical" evidence="19">
    <location>
        <begin position="12"/>
        <end position="42"/>
    </location>
</feature>
<dbReference type="AlphaFoldDB" id="A0A7L9RT36"/>
<comment type="subcellular location">
    <subcellularLocation>
        <location evidence="2">Cell membrane</location>
        <topology evidence="2">Multi-pass membrane protein</topology>
    </subcellularLocation>
</comment>
<dbReference type="GO" id="GO:0004605">
    <property type="term" value="F:phosphatidate cytidylyltransferase activity"/>
    <property type="evidence" value="ECO:0007669"/>
    <property type="project" value="UniProtKB-EC"/>
</dbReference>
<evidence type="ECO:0000256" key="4">
    <source>
        <dbReference type="ARBA" id="ARBA00005189"/>
    </source>
</evidence>
<dbReference type="Proteomes" id="UP000594001">
    <property type="component" value="Chromosome"/>
</dbReference>
<dbReference type="GO" id="GO:0005886">
    <property type="term" value="C:plasma membrane"/>
    <property type="evidence" value="ECO:0007669"/>
    <property type="project" value="UniProtKB-SubCell"/>
</dbReference>
<evidence type="ECO:0000256" key="2">
    <source>
        <dbReference type="ARBA" id="ARBA00004651"/>
    </source>
</evidence>
<organism evidence="20 21">
    <name type="scientific">Candidatus Bodocaedibacter vickermanii</name>
    <dbReference type="NCBI Taxonomy" id="2741701"/>
    <lineage>
        <taxon>Bacteria</taxon>
        <taxon>Pseudomonadati</taxon>
        <taxon>Pseudomonadota</taxon>
        <taxon>Alphaproteobacteria</taxon>
        <taxon>Holosporales</taxon>
        <taxon>Candidatus Paracaedibacteraceae</taxon>
        <taxon>Candidatus Bodocaedibacter</taxon>
    </lineage>
</organism>
<evidence type="ECO:0000256" key="13">
    <source>
        <dbReference type="ARBA" id="ARBA00022989"/>
    </source>
</evidence>
<evidence type="ECO:0000256" key="8">
    <source>
        <dbReference type="ARBA" id="ARBA00022475"/>
    </source>
</evidence>
<keyword evidence="16" id="KW-0594">Phospholipid biosynthesis</keyword>
<keyword evidence="17" id="KW-1208">Phospholipid metabolism</keyword>
<keyword evidence="9" id="KW-0444">Lipid biosynthesis</keyword>
<keyword evidence="21" id="KW-1185">Reference proteome</keyword>
<dbReference type="EC" id="2.7.7.41" evidence="6 18"/>
<evidence type="ECO:0000256" key="15">
    <source>
        <dbReference type="ARBA" id="ARBA00023136"/>
    </source>
</evidence>
<gene>
    <name evidence="20" type="primary">cdsA</name>
    <name evidence="20" type="ORF">CPBP_00488</name>
</gene>
<dbReference type="EMBL" id="CP054719">
    <property type="protein sequence ID" value="QOL19722.1"/>
    <property type="molecule type" value="Genomic_DNA"/>
</dbReference>
<sequence length="242" mass="27449">MSELLKRTLSSIVFVPGILVLLYLGGVYFDALCLGLSMVLVYEWLNLWRGYAVRKGLKFQELVFISVGVIYIGLAMHKFWTLKDIQHKQFMTFLIVWTTDVGAYIFGKKFGKTPFSPVISPKKTWEGFWGGVCVCVVICSAVMYAQLAELLPYTGASSFLYNFFSGITLFSTLVFSIRFMFYSIFAHLGDLLESWVKRYVGVKDSSQLIPGHGGFLDRFDSFLAVCCAYYVKDILHSCGIFF</sequence>
<evidence type="ECO:0000256" key="19">
    <source>
        <dbReference type="SAM" id="Phobius"/>
    </source>
</evidence>
<comment type="catalytic activity">
    <reaction evidence="1 18">
        <text>a 1,2-diacyl-sn-glycero-3-phosphate + CTP + H(+) = a CDP-1,2-diacyl-sn-glycerol + diphosphate</text>
        <dbReference type="Rhea" id="RHEA:16229"/>
        <dbReference type="ChEBI" id="CHEBI:15378"/>
        <dbReference type="ChEBI" id="CHEBI:33019"/>
        <dbReference type="ChEBI" id="CHEBI:37563"/>
        <dbReference type="ChEBI" id="CHEBI:58332"/>
        <dbReference type="ChEBI" id="CHEBI:58608"/>
        <dbReference type="EC" id="2.7.7.41"/>
    </reaction>
</comment>
<evidence type="ECO:0000256" key="14">
    <source>
        <dbReference type="ARBA" id="ARBA00023098"/>
    </source>
</evidence>
<dbReference type="PANTHER" id="PTHR46382:SF1">
    <property type="entry name" value="PHOSPHATIDATE CYTIDYLYLTRANSFERASE"/>
    <property type="match status" value="1"/>
</dbReference>